<proteinExistence type="predicted"/>
<gene>
    <name evidence="1" type="ORF">H8B09_16745</name>
</gene>
<comment type="caution">
    <text evidence="1">The sequence shown here is derived from an EMBL/GenBank/DDBJ whole genome shotgun (WGS) entry which is preliminary data.</text>
</comment>
<protein>
    <submittedName>
        <fullName evidence="1">Uncharacterized protein</fullName>
    </submittedName>
</protein>
<name>A0ABR8MWS8_9BACL</name>
<organism evidence="1 2">
    <name type="scientific">Paenibacillus terricola</name>
    <dbReference type="NCBI Taxonomy" id="2763503"/>
    <lineage>
        <taxon>Bacteria</taxon>
        <taxon>Bacillati</taxon>
        <taxon>Bacillota</taxon>
        <taxon>Bacilli</taxon>
        <taxon>Bacillales</taxon>
        <taxon>Paenibacillaceae</taxon>
        <taxon>Paenibacillus</taxon>
    </lineage>
</organism>
<dbReference type="Gene3D" id="1.10.10.10">
    <property type="entry name" value="Winged helix-like DNA-binding domain superfamily/Winged helix DNA-binding domain"/>
    <property type="match status" value="1"/>
</dbReference>
<evidence type="ECO:0000313" key="2">
    <source>
        <dbReference type="Proteomes" id="UP000609346"/>
    </source>
</evidence>
<sequence length="62" mass="7256">MAKAPDQIRLLDIYQALMNNALSTKQTEPDYTTQVLSRILSETEKEFTKVLSKYTLDELYER</sequence>
<dbReference type="InterPro" id="IPR036388">
    <property type="entry name" value="WH-like_DNA-bd_sf"/>
</dbReference>
<dbReference type="EMBL" id="JACXZA010000004">
    <property type="protein sequence ID" value="MBD3920412.1"/>
    <property type="molecule type" value="Genomic_DNA"/>
</dbReference>
<keyword evidence="2" id="KW-1185">Reference proteome</keyword>
<dbReference type="Proteomes" id="UP000609346">
    <property type="component" value="Unassembled WGS sequence"/>
</dbReference>
<evidence type="ECO:0000313" key="1">
    <source>
        <dbReference type="EMBL" id="MBD3920412.1"/>
    </source>
</evidence>
<reference evidence="1 2" key="1">
    <citation type="submission" date="2020-09" db="EMBL/GenBank/DDBJ databases">
        <title>Paenibacillus sp. strain PR3 16S rRNA gene Genome sequencing and assembly.</title>
        <authorList>
            <person name="Kim J."/>
        </authorList>
    </citation>
    <scope>NUCLEOTIDE SEQUENCE [LARGE SCALE GENOMIC DNA]</scope>
    <source>
        <strain evidence="1 2">PR3</strain>
    </source>
</reference>
<accession>A0ABR8MWS8</accession>